<comment type="subcellular location">
    <subcellularLocation>
        <location evidence="1">Membrane</location>
        <topology evidence="1">Lipid-anchor</topology>
        <topology evidence="1">GPI-anchor</topology>
    </subcellularLocation>
</comment>
<evidence type="ECO:0000256" key="3">
    <source>
        <dbReference type="ARBA" id="ARBA00022692"/>
    </source>
</evidence>
<organism evidence="10 11">
    <name type="scientific">Popillia japonica</name>
    <name type="common">Japanese beetle</name>
    <dbReference type="NCBI Taxonomy" id="7064"/>
    <lineage>
        <taxon>Eukaryota</taxon>
        <taxon>Metazoa</taxon>
        <taxon>Ecdysozoa</taxon>
        <taxon>Arthropoda</taxon>
        <taxon>Hexapoda</taxon>
        <taxon>Insecta</taxon>
        <taxon>Pterygota</taxon>
        <taxon>Neoptera</taxon>
        <taxon>Endopterygota</taxon>
        <taxon>Coleoptera</taxon>
        <taxon>Polyphaga</taxon>
        <taxon>Scarabaeiformia</taxon>
        <taxon>Scarabaeidae</taxon>
        <taxon>Rutelinae</taxon>
        <taxon>Popillia</taxon>
    </lineage>
</organism>
<dbReference type="EMBL" id="JASPKY010000237">
    <property type="protein sequence ID" value="KAK9717660.1"/>
    <property type="molecule type" value="Genomic_DNA"/>
</dbReference>
<comment type="caution">
    <text evidence="10">The sequence shown here is derived from an EMBL/GenBank/DDBJ whole genome shotgun (WGS) entry which is preliminary data.</text>
</comment>
<keyword evidence="2" id="KW-0336">GPI-anchor</keyword>
<feature type="chain" id="PRO_5043810954" evidence="9">
    <location>
        <begin position="20"/>
        <end position="162"/>
    </location>
</feature>
<keyword evidence="6" id="KW-0472">Membrane</keyword>
<keyword evidence="7" id="KW-0325">Glycoprotein</keyword>
<evidence type="ECO:0000256" key="2">
    <source>
        <dbReference type="ARBA" id="ARBA00022622"/>
    </source>
</evidence>
<evidence type="ECO:0000313" key="11">
    <source>
        <dbReference type="Proteomes" id="UP001458880"/>
    </source>
</evidence>
<evidence type="ECO:0000256" key="6">
    <source>
        <dbReference type="ARBA" id="ARBA00023136"/>
    </source>
</evidence>
<dbReference type="GO" id="GO:0030431">
    <property type="term" value="P:sleep"/>
    <property type="evidence" value="ECO:0007669"/>
    <property type="project" value="InterPro"/>
</dbReference>
<keyword evidence="8" id="KW-0449">Lipoprotein</keyword>
<name>A0AAW1KHS7_POPJA</name>
<dbReference type="InterPro" id="IPR031424">
    <property type="entry name" value="QVR-like"/>
</dbReference>
<evidence type="ECO:0000256" key="5">
    <source>
        <dbReference type="ARBA" id="ARBA00022989"/>
    </source>
</evidence>
<gene>
    <name evidence="10" type="ORF">QE152_g23632</name>
</gene>
<feature type="signal peptide" evidence="9">
    <location>
        <begin position="1"/>
        <end position="19"/>
    </location>
</feature>
<evidence type="ECO:0000313" key="10">
    <source>
        <dbReference type="EMBL" id="KAK9717660.1"/>
    </source>
</evidence>
<dbReference type="PANTHER" id="PTHR33562">
    <property type="entry name" value="ATILLA, ISOFORM B-RELATED-RELATED"/>
    <property type="match status" value="1"/>
</dbReference>
<dbReference type="GO" id="GO:0098552">
    <property type="term" value="C:side of membrane"/>
    <property type="evidence" value="ECO:0007669"/>
    <property type="project" value="UniProtKB-KW"/>
</dbReference>
<evidence type="ECO:0000256" key="7">
    <source>
        <dbReference type="ARBA" id="ARBA00023180"/>
    </source>
</evidence>
<dbReference type="InterPro" id="IPR050975">
    <property type="entry name" value="Sleep_regulator"/>
</dbReference>
<evidence type="ECO:0000256" key="8">
    <source>
        <dbReference type="ARBA" id="ARBA00023288"/>
    </source>
</evidence>
<accession>A0AAW1KHS7</accession>
<evidence type="ECO:0000256" key="9">
    <source>
        <dbReference type="SAM" id="SignalP"/>
    </source>
</evidence>
<protein>
    <submittedName>
        <fullName evidence="10">Sleepless protein</fullName>
    </submittedName>
</protein>
<reference evidence="10 11" key="1">
    <citation type="journal article" date="2024" name="BMC Genomics">
        <title>De novo assembly and annotation of Popillia japonica's genome with initial clues to its potential as an invasive pest.</title>
        <authorList>
            <person name="Cucini C."/>
            <person name="Boschi S."/>
            <person name="Funari R."/>
            <person name="Cardaioli E."/>
            <person name="Iannotti N."/>
            <person name="Marturano G."/>
            <person name="Paoli F."/>
            <person name="Bruttini M."/>
            <person name="Carapelli A."/>
            <person name="Frati F."/>
            <person name="Nardi F."/>
        </authorList>
    </citation>
    <scope>NUCLEOTIDE SEQUENCE [LARGE SCALE GENOMIC DNA]</scope>
    <source>
        <strain evidence="10">DMR45628</strain>
    </source>
</reference>
<dbReference type="PANTHER" id="PTHR33562:SF30">
    <property type="entry name" value="LD40063P"/>
    <property type="match status" value="1"/>
</dbReference>
<keyword evidence="5" id="KW-1133">Transmembrane helix</keyword>
<keyword evidence="4 9" id="KW-0732">Signal</keyword>
<proteinExistence type="predicted"/>
<dbReference type="AlphaFoldDB" id="A0AAW1KHS7"/>
<evidence type="ECO:0000256" key="1">
    <source>
        <dbReference type="ARBA" id="ARBA00004589"/>
    </source>
</evidence>
<sequence>MEYVYVILIAFAVIKTAESLYCWKCQSYEDGACRDSFNVTTANNGLTLRTSIDSQQATQENCDSFLALYIPSERAVCMKKVEMLNGRKYYTRKCEYIRNDQPIGDCKKKSDNQQYHSDQSTTNNVEFCELCSTPFCNDANQLKTTRSWLIAVPVISFLLLRY</sequence>
<keyword evidence="3" id="KW-0812">Transmembrane</keyword>
<dbReference type="Pfam" id="PF17064">
    <property type="entry name" value="QVR"/>
    <property type="match status" value="1"/>
</dbReference>
<keyword evidence="11" id="KW-1185">Reference proteome</keyword>
<dbReference type="GO" id="GO:0032222">
    <property type="term" value="P:regulation of synaptic transmission, cholinergic"/>
    <property type="evidence" value="ECO:0007669"/>
    <property type="project" value="InterPro"/>
</dbReference>
<dbReference type="Proteomes" id="UP001458880">
    <property type="component" value="Unassembled WGS sequence"/>
</dbReference>
<evidence type="ECO:0000256" key="4">
    <source>
        <dbReference type="ARBA" id="ARBA00022729"/>
    </source>
</evidence>